<dbReference type="InterPro" id="IPR043993">
    <property type="entry name" value="T4SS_pilin"/>
</dbReference>
<dbReference type="EMBL" id="FUZT01000007">
    <property type="protein sequence ID" value="SKC77750.1"/>
    <property type="molecule type" value="Genomic_DNA"/>
</dbReference>
<accession>A0A1T5LP75</accession>
<organism evidence="3 4">
    <name type="scientific">Maledivibacter halophilus</name>
    <dbReference type="NCBI Taxonomy" id="36842"/>
    <lineage>
        <taxon>Bacteria</taxon>
        <taxon>Bacillati</taxon>
        <taxon>Bacillota</taxon>
        <taxon>Clostridia</taxon>
        <taxon>Peptostreptococcales</taxon>
        <taxon>Caminicellaceae</taxon>
        <taxon>Maledivibacter</taxon>
    </lineage>
</organism>
<dbReference type="NCBIfam" id="NF045849">
    <property type="entry name" value="ICE_MMCAP2_0565"/>
    <property type="match status" value="1"/>
</dbReference>
<evidence type="ECO:0000313" key="3">
    <source>
        <dbReference type="EMBL" id="SKC77750.1"/>
    </source>
</evidence>
<keyword evidence="4" id="KW-1185">Reference proteome</keyword>
<keyword evidence="1" id="KW-1133">Transmembrane helix</keyword>
<feature type="transmembrane region" description="Helical" evidence="1">
    <location>
        <begin position="95"/>
        <end position="116"/>
    </location>
</feature>
<gene>
    <name evidence="3" type="ORF">SAMN02194393_03179</name>
</gene>
<proteinExistence type="predicted"/>
<reference evidence="3 4" key="1">
    <citation type="submission" date="2017-02" db="EMBL/GenBank/DDBJ databases">
        <authorList>
            <person name="Peterson S.W."/>
        </authorList>
    </citation>
    <scope>NUCLEOTIDE SEQUENCE [LARGE SCALE GENOMIC DNA]</scope>
    <source>
        <strain evidence="3 4">M1</strain>
    </source>
</reference>
<sequence>MKINIIKSIKRKSLSVLIALQVLFFNGTVAMAAPSNDVQSSKLVTGTEALLNDVTTWLMIIAPVVGGLLIIYFFIRRSGADEQDQKRWNNRITTAIVSVIGAVLGSAIINLIVGYYL</sequence>
<dbReference type="RefSeq" id="WP_079492896.1">
    <property type="nucleotide sequence ID" value="NZ_FUZT01000007.1"/>
</dbReference>
<dbReference type="STRING" id="36842.SAMN02194393_03179"/>
<feature type="transmembrane region" description="Helical" evidence="1">
    <location>
        <begin position="56"/>
        <end position="75"/>
    </location>
</feature>
<evidence type="ECO:0008006" key="5">
    <source>
        <dbReference type="Google" id="ProtNLM"/>
    </source>
</evidence>
<evidence type="ECO:0000313" key="4">
    <source>
        <dbReference type="Proteomes" id="UP000190285"/>
    </source>
</evidence>
<keyword evidence="1" id="KW-0472">Membrane</keyword>
<dbReference type="OrthoDB" id="2656680at2"/>
<evidence type="ECO:0000256" key="2">
    <source>
        <dbReference type="SAM" id="SignalP"/>
    </source>
</evidence>
<keyword evidence="1" id="KW-0812">Transmembrane</keyword>
<keyword evidence="2" id="KW-0732">Signal</keyword>
<feature type="chain" id="PRO_5012707719" description="TrbC/VIRB2 family protein" evidence="2">
    <location>
        <begin position="33"/>
        <end position="117"/>
    </location>
</feature>
<protein>
    <recommendedName>
        <fullName evidence="5">TrbC/VIRB2 family protein</fullName>
    </recommendedName>
</protein>
<dbReference type="AlphaFoldDB" id="A0A1T5LP75"/>
<dbReference type="Pfam" id="PF18895">
    <property type="entry name" value="T4SS_pilin"/>
    <property type="match status" value="1"/>
</dbReference>
<dbReference type="Proteomes" id="UP000190285">
    <property type="component" value="Unassembled WGS sequence"/>
</dbReference>
<name>A0A1T5LP75_9FIRM</name>
<evidence type="ECO:0000256" key="1">
    <source>
        <dbReference type="SAM" id="Phobius"/>
    </source>
</evidence>
<feature type="signal peptide" evidence="2">
    <location>
        <begin position="1"/>
        <end position="32"/>
    </location>
</feature>